<feature type="compositionally biased region" description="Basic and acidic residues" evidence="1">
    <location>
        <begin position="125"/>
        <end position="137"/>
    </location>
</feature>
<sequence>MLRNQQQQRESFEQQQQTQQLDFDRKERALQLIEQRELNSLKTQNTKENRLQYRQSIEHMPAMNLQLKPPGRYPMVHRTKHRFTSGQQKPEQSALKQQDIKQPEQSQADTKAHTTEPTENSKQVHQREVDANQDRSSDQTLTRQYNEPHQDNSRKR</sequence>
<accession>A0A1D2QMU8</accession>
<evidence type="ECO:0000256" key="1">
    <source>
        <dbReference type="SAM" id="MobiDB-lite"/>
    </source>
</evidence>
<feature type="compositionally biased region" description="Basic and acidic residues" evidence="1">
    <location>
        <begin position="146"/>
        <end position="156"/>
    </location>
</feature>
<evidence type="ECO:0000313" key="3">
    <source>
        <dbReference type="Proteomes" id="UP000242502"/>
    </source>
</evidence>
<proteinExistence type="predicted"/>
<dbReference type="STRING" id="62101.AB835_11695"/>
<comment type="caution">
    <text evidence="2">The sequence shown here is derived from an EMBL/GenBank/DDBJ whole genome shotgun (WGS) entry which is preliminary data.</text>
</comment>
<dbReference type="Proteomes" id="UP000242502">
    <property type="component" value="Unassembled WGS sequence"/>
</dbReference>
<evidence type="ECO:0000313" key="2">
    <source>
        <dbReference type="EMBL" id="ODS22908.1"/>
    </source>
</evidence>
<feature type="compositionally biased region" description="Polar residues" evidence="1">
    <location>
        <begin position="84"/>
        <end position="96"/>
    </location>
</feature>
<feature type="compositionally biased region" description="Low complexity" evidence="1">
    <location>
        <begin position="1"/>
        <end position="20"/>
    </location>
</feature>
<feature type="region of interest" description="Disordered" evidence="1">
    <location>
        <begin position="41"/>
        <end position="156"/>
    </location>
</feature>
<reference evidence="2 3" key="1">
    <citation type="journal article" date="2016" name="Appl. Environ. Microbiol.">
        <title>Lack of Overt Genome Reduction in the Bryostatin-Producing Bryozoan Symbiont "Candidatus Endobugula sertula".</title>
        <authorList>
            <person name="Miller I.J."/>
            <person name="Vanee N."/>
            <person name="Fong S.S."/>
            <person name="Lim-Fong G.E."/>
            <person name="Kwan J.C."/>
        </authorList>
    </citation>
    <scope>NUCLEOTIDE SEQUENCE [LARGE SCALE GENOMIC DNA]</scope>
    <source>
        <strain evidence="2">AB1-4</strain>
    </source>
</reference>
<organism evidence="2 3">
    <name type="scientific">Candidatus Endobugula sertula</name>
    <name type="common">Bugula neritina bacterial symbiont</name>
    <dbReference type="NCBI Taxonomy" id="62101"/>
    <lineage>
        <taxon>Bacteria</taxon>
        <taxon>Pseudomonadati</taxon>
        <taxon>Pseudomonadota</taxon>
        <taxon>Gammaproteobacteria</taxon>
        <taxon>Cellvibrionales</taxon>
        <taxon>Cellvibrionaceae</taxon>
        <taxon>Candidatus Endobugula</taxon>
    </lineage>
</organism>
<gene>
    <name evidence="2" type="ORF">AB835_11695</name>
</gene>
<feature type="compositionally biased region" description="Basic and acidic residues" evidence="1">
    <location>
        <begin position="41"/>
        <end position="51"/>
    </location>
</feature>
<name>A0A1D2QMU8_9GAMM</name>
<dbReference type="EMBL" id="MDLC01000047">
    <property type="protein sequence ID" value="ODS22908.1"/>
    <property type="molecule type" value="Genomic_DNA"/>
</dbReference>
<dbReference type="AlphaFoldDB" id="A0A1D2QMU8"/>
<feature type="region of interest" description="Disordered" evidence="1">
    <location>
        <begin position="1"/>
        <end position="23"/>
    </location>
</feature>
<protein>
    <submittedName>
        <fullName evidence="2">Uncharacterized protein</fullName>
    </submittedName>
</protein>